<gene>
    <name evidence="1" type="ORF">AFUS01_LOCUS33433</name>
</gene>
<dbReference type="EMBL" id="CAJVCH010528791">
    <property type="protein sequence ID" value="CAG7823204.1"/>
    <property type="molecule type" value="Genomic_DNA"/>
</dbReference>
<name>A0A8J2LI00_9HEXA</name>
<organism evidence="1 2">
    <name type="scientific">Allacma fusca</name>
    <dbReference type="NCBI Taxonomy" id="39272"/>
    <lineage>
        <taxon>Eukaryota</taxon>
        <taxon>Metazoa</taxon>
        <taxon>Ecdysozoa</taxon>
        <taxon>Arthropoda</taxon>
        <taxon>Hexapoda</taxon>
        <taxon>Collembola</taxon>
        <taxon>Symphypleona</taxon>
        <taxon>Sminthuridae</taxon>
        <taxon>Allacma</taxon>
    </lineage>
</organism>
<reference evidence="1" key="1">
    <citation type="submission" date="2021-06" db="EMBL/GenBank/DDBJ databases">
        <authorList>
            <person name="Hodson N. C."/>
            <person name="Mongue J. A."/>
            <person name="Jaron S. K."/>
        </authorList>
    </citation>
    <scope>NUCLEOTIDE SEQUENCE</scope>
</reference>
<dbReference type="AlphaFoldDB" id="A0A8J2LI00"/>
<sequence>LLDVYTKTDKKVRCMMVESTVPMEFVMSYYGNKDKPIAHFPFNFQLLNVRPEMNATGVLELVNMWYDLMPEGQWATFLVGNHDQLRVP</sequence>
<accession>A0A8J2LI00</accession>
<evidence type="ECO:0000313" key="2">
    <source>
        <dbReference type="Proteomes" id="UP000708208"/>
    </source>
</evidence>
<evidence type="ECO:0000313" key="1">
    <source>
        <dbReference type="EMBL" id="CAG7823204.1"/>
    </source>
</evidence>
<keyword evidence="2" id="KW-1185">Reference proteome</keyword>
<feature type="non-terminal residue" evidence="1">
    <location>
        <position position="88"/>
    </location>
</feature>
<evidence type="ECO:0008006" key="3">
    <source>
        <dbReference type="Google" id="ProtNLM"/>
    </source>
</evidence>
<proteinExistence type="predicted"/>
<protein>
    <recommendedName>
        <fullName evidence="3">Glycosyl hydrolase family 13 catalytic domain-containing protein</fullName>
    </recommendedName>
</protein>
<dbReference type="GO" id="GO:0005975">
    <property type="term" value="P:carbohydrate metabolic process"/>
    <property type="evidence" value="ECO:0007669"/>
    <property type="project" value="InterPro"/>
</dbReference>
<dbReference type="OrthoDB" id="1740265at2759"/>
<feature type="non-terminal residue" evidence="1">
    <location>
        <position position="1"/>
    </location>
</feature>
<dbReference type="Proteomes" id="UP000708208">
    <property type="component" value="Unassembled WGS sequence"/>
</dbReference>
<comment type="caution">
    <text evidence="1">The sequence shown here is derived from an EMBL/GenBank/DDBJ whole genome shotgun (WGS) entry which is preliminary data.</text>
</comment>